<name>A0A699JG14_TANCI</name>
<evidence type="ECO:0000259" key="1">
    <source>
        <dbReference type="Pfam" id="PF22936"/>
    </source>
</evidence>
<feature type="domain" description="Retrovirus-related Pol polyprotein from transposon TNT 1-94-like beta-barrel" evidence="1">
    <location>
        <begin position="102"/>
        <end position="181"/>
    </location>
</feature>
<dbReference type="AlphaFoldDB" id="A0A699JG14"/>
<sequence>MKAILTKDECLAAIGERPAEVRDDSKWVETDENAIANLYLTLADGVLSSIEGKKNYLVFDDVVAAILEKENRRNNREDRQTSSRQVEALVVMRGRSMEPSASGSHNHALHKMVMLFVVKQQLQMKKRRDLQIFNDHERKIIEIGSIMMKMYDGTVRTIRDVQNVEGLKKNLLSLGQLDDLGSKGRDYRGGGSIESHNSSHRVAVTWYHKLGHMLKQGMKILVERKLLPSLKKFNPWEEQSILYPSSMISGVVGCTQSRRSLIYLMFLKFTKRVELDSGKKIKCLRTDNRGEYTGEQNLVGKSKSNVGNCKLGKIVLGRNNQYHKLRMSLLAAADQSGGDMWHRGMAAND</sequence>
<gene>
    <name evidence="2" type="ORF">Tci_606611</name>
</gene>
<proteinExistence type="predicted"/>
<evidence type="ECO:0000313" key="2">
    <source>
        <dbReference type="EMBL" id="GFA34639.1"/>
    </source>
</evidence>
<protein>
    <recommendedName>
        <fullName evidence="1">Retrovirus-related Pol polyprotein from transposon TNT 1-94-like beta-barrel domain-containing protein</fullName>
    </recommendedName>
</protein>
<dbReference type="EMBL" id="BKCJ010408372">
    <property type="protein sequence ID" value="GFA34639.1"/>
    <property type="molecule type" value="Genomic_DNA"/>
</dbReference>
<dbReference type="InterPro" id="IPR054722">
    <property type="entry name" value="PolX-like_BBD"/>
</dbReference>
<reference evidence="2" key="1">
    <citation type="journal article" date="2019" name="Sci. Rep.">
        <title>Draft genome of Tanacetum cinerariifolium, the natural source of mosquito coil.</title>
        <authorList>
            <person name="Yamashiro T."/>
            <person name="Shiraishi A."/>
            <person name="Satake H."/>
            <person name="Nakayama K."/>
        </authorList>
    </citation>
    <scope>NUCLEOTIDE SEQUENCE</scope>
</reference>
<accession>A0A699JG14</accession>
<dbReference type="Pfam" id="PF22936">
    <property type="entry name" value="Pol_BBD"/>
    <property type="match status" value="1"/>
</dbReference>
<comment type="caution">
    <text evidence="2">The sequence shown here is derived from an EMBL/GenBank/DDBJ whole genome shotgun (WGS) entry which is preliminary data.</text>
</comment>
<organism evidence="2">
    <name type="scientific">Tanacetum cinerariifolium</name>
    <name type="common">Dalmatian daisy</name>
    <name type="synonym">Chrysanthemum cinerariifolium</name>
    <dbReference type="NCBI Taxonomy" id="118510"/>
    <lineage>
        <taxon>Eukaryota</taxon>
        <taxon>Viridiplantae</taxon>
        <taxon>Streptophyta</taxon>
        <taxon>Embryophyta</taxon>
        <taxon>Tracheophyta</taxon>
        <taxon>Spermatophyta</taxon>
        <taxon>Magnoliopsida</taxon>
        <taxon>eudicotyledons</taxon>
        <taxon>Gunneridae</taxon>
        <taxon>Pentapetalae</taxon>
        <taxon>asterids</taxon>
        <taxon>campanulids</taxon>
        <taxon>Asterales</taxon>
        <taxon>Asteraceae</taxon>
        <taxon>Asteroideae</taxon>
        <taxon>Anthemideae</taxon>
        <taxon>Anthemidinae</taxon>
        <taxon>Tanacetum</taxon>
    </lineage>
</organism>